<dbReference type="InterPro" id="IPR029028">
    <property type="entry name" value="Alpha/beta_knot_MTases"/>
</dbReference>
<proteinExistence type="predicted"/>
<dbReference type="InterPro" id="IPR029026">
    <property type="entry name" value="tRNA_m1G_MTases_N"/>
</dbReference>
<dbReference type="GO" id="GO:0006396">
    <property type="term" value="P:RNA processing"/>
    <property type="evidence" value="ECO:0007669"/>
    <property type="project" value="InterPro"/>
</dbReference>
<sequence length="204" mass="22533">MYLAKDLDKKEYSRLMKFSFEVKRIPPEAAQKMSKNGSHQGFLAEVDEYDFYDFRSFIDKKFILVLSGLTDVGNIGALVRSAYALGVDGIVVCGIKQLKLDAIARTSTGALFDMPLALHHNIYDVLNELKLAGFQSYGADMGGENINDVSLSKKRVLVLGNEGEGLSSRIISKLDNVVSIKMAHNFDSLNVSVAGAIMMDRMRI</sequence>
<dbReference type="InterPro" id="IPR001537">
    <property type="entry name" value="SpoU_MeTrfase"/>
</dbReference>
<dbReference type="AlphaFoldDB" id="A0A1W1D1Q8"/>
<feature type="domain" description="tRNA/rRNA methyltransferase SpoU type" evidence="3">
    <location>
        <begin position="62"/>
        <end position="199"/>
    </location>
</feature>
<reference evidence="4" key="1">
    <citation type="submission" date="2016-10" db="EMBL/GenBank/DDBJ databases">
        <authorList>
            <person name="de Groot N.N."/>
        </authorList>
    </citation>
    <scope>NUCLEOTIDE SEQUENCE</scope>
</reference>
<keyword evidence="1 4" id="KW-0489">Methyltransferase</keyword>
<dbReference type="Gene3D" id="3.40.1280.10">
    <property type="match status" value="1"/>
</dbReference>
<accession>A0A1W1D1Q8</accession>
<dbReference type="PANTHER" id="PTHR46429:SF1">
    <property type="entry name" value="23S RRNA (GUANOSINE-2'-O-)-METHYLTRANSFERASE RLMB"/>
    <property type="match status" value="1"/>
</dbReference>
<name>A0A1W1D1Q8_9ZZZZ</name>
<dbReference type="InterPro" id="IPR004441">
    <property type="entry name" value="rRNA_MeTrfase_TrmH"/>
</dbReference>
<organism evidence="4">
    <name type="scientific">hydrothermal vent metagenome</name>
    <dbReference type="NCBI Taxonomy" id="652676"/>
    <lineage>
        <taxon>unclassified sequences</taxon>
        <taxon>metagenomes</taxon>
        <taxon>ecological metagenomes</taxon>
    </lineage>
</organism>
<evidence type="ECO:0000313" key="4">
    <source>
        <dbReference type="EMBL" id="SFV74559.1"/>
    </source>
</evidence>
<dbReference type="EMBL" id="FPHP01000002">
    <property type="protein sequence ID" value="SFV74559.1"/>
    <property type="molecule type" value="Genomic_DNA"/>
</dbReference>
<evidence type="ECO:0000256" key="2">
    <source>
        <dbReference type="ARBA" id="ARBA00022679"/>
    </source>
</evidence>
<dbReference type="GO" id="GO:0032259">
    <property type="term" value="P:methylation"/>
    <property type="evidence" value="ECO:0007669"/>
    <property type="project" value="UniProtKB-KW"/>
</dbReference>
<protein>
    <submittedName>
        <fullName evidence="4">23S rRNA (Guanosine-2'-O-)-methyltransferase rlmB</fullName>
        <ecNumber evidence="4">2.1.1.-</ecNumber>
    </submittedName>
</protein>
<dbReference type="NCBIfam" id="TIGR00186">
    <property type="entry name" value="rRNA_methyl_3"/>
    <property type="match status" value="1"/>
</dbReference>
<dbReference type="Pfam" id="PF00588">
    <property type="entry name" value="SpoU_methylase"/>
    <property type="match status" value="1"/>
</dbReference>
<dbReference type="GO" id="GO:0008173">
    <property type="term" value="F:RNA methyltransferase activity"/>
    <property type="evidence" value="ECO:0007669"/>
    <property type="project" value="InterPro"/>
</dbReference>
<dbReference type="CDD" id="cd18095">
    <property type="entry name" value="SpoU-like_rRNA-MTase"/>
    <property type="match status" value="1"/>
</dbReference>
<dbReference type="GO" id="GO:0003723">
    <property type="term" value="F:RNA binding"/>
    <property type="evidence" value="ECO:0007669"/>
    <property type="project" value="InterPro"/>
</dbReference>
<dbReference type="PANTHER" id="PTHR46429">
    <property type="entry name" value="23S RRNA (GUANOSINE-2'-O-)-METHYLTRANSFERASE RLMB"/>
    <property type="match status" value="1"/>
</dbReference>
<keyword evidence="2 4" id="KW-0808">Transferase</keyword>
<dbReference type="GO" id="GO:0005829">
    <property type="term" value="C:cytosol"/>
    <property type="evidence" value="ECO:0007669"/>
    <property type="project" value="TreeGrafter"/>
</dbReference>
<dbReference type="EC" id="2.1.1.-" evidence="4"/>
<gene>
    <name evidence="4" type="ORF">MNB_SM-3-450</name>
</gene>
<dbReference type="SUPFAM" id="SSF75217">
    <property type="entry name" value="alpha/beta knot"/>
    <property type="match status" value="1"/>
</dbReference>
<evidence type="ECO:0000256" key="1">
    <source>
        <dbReference type="ARBA" id="ARBA00022603"/>
    </source>
</evidence>
<evidence type="ECO:0000259" key="3">
    <source>
        <dbReference type="Pfam" id="PF00588"/>
    </source>
</evidence>